<reference evidence="3" key="1">
    <citation type="submission" date="2021-05" db="EMBL/GenBank/DDBJ databases">
        <authorList>
            <person name="Alioto T."/>
            <person name="Alioto T."/>
            <person name="Gomez Garrido J."/>
        </authorList>
    </citation>
    <scope>NUCLEOTIDE SEQUENCE</scope>
</reference>
<dbReference type="AlphaFoldDB" id="A0A8D8IPB3"/>
<accession>A0A8D8IPB3</accession>
<evidence type="ECO:0000256" key="1">
    <source>
        <dbReference type="SAM" id="MobiDB-lite"/>
    </source>
</evidence>
<protein>
    <submittedName>
        <fullName evidence="3">(northern house mosquito) hypothetical protein</fullName>
    </submittedName>
</protein>
<keyword evidence="2" id="KW-0812">Transmembrane</keyword>
<keyword evidence="2" id="KW-1133">Transmembrane helix</keyword>
<organism evidence="3">
    <name type="scientific">Culex pipiens</name>
    <name type="common">House mosquito</name>
    <dbReference type="NCBI Taxonomy" id="7175"/>
    <lineage>
        <taxon>Eukaryota</taxon>
        <taxon>Metazoa</taxon>
        <taxon>Ecdysozoa</taxon>
        <taxon>Arthropoda</taxon>
        <taxon>Hexapoda</taxon>
        <taxon>Insecta</taxon>
        <taxon>Pterygota</taxon>
        <taxon>Neoptera</taxon>
        <taxon>Endopterygota</taxon>
        <taxon>Diptera</taxon>
        <taxon>Nematocera</taxon>
        <taxon>Culicoidea</taxon>
        <taxon>Culicidae</taxon>
        <taxon>Culicinae</taxon>
        <taxon>Culicini</taxon>
        <taxon>Culex</taxon>
        <taxon>Culex</taxon>
    </lineage>
</organism>
<keyword evidence="2" id="KW-0472">Membrane</keyword>
<name>A0A8D8IPB3_CULPI</name>
<dbReference type="EMBL" id="HBUE01154526">
    <property type="protein sequence ID" value="CAG6507061.1"/>
    <property type="molecule type" value="Transcribed_RNA"/>
</dbReference>
<feature type="region of interest" description="Disordered" evidence="1">
    <location>
        <begin position="52"/>
        <end position="102"/>
    </location>
</feature>
<feature type="compositionally biased region" description="Basic and acidic residues" evidence="1">
    <location>
        <begin position="52"/>
        <end position="61"/>
    </location>
</feature>
<proteinExistence type="predicted"/>
<evidence type="ECO:0000313" key="3">
    <source>
        <dbReference type="EMBL" id="CAG6558390.1"/>
    </source>
</evidence>
<dbReference type="EMBL" id="HBUE01259573">
    <property type="protein sequence ID" value="CAG6558390.1"/>
    <property type="molecule type" value="Transcribed_RNA"/>
</dbReference>
<sequence>MRRRTSLTIRRAATSGRAQVVVLEVAEVVLSMSQLITVWLVGGTTTIRRNKSEEVGAKDKNPANQMALPELESEPLNVNASKAPVYRRTAVSSPVSSKASSN</sequence>
<feature type="transmembrane region" description="Helical" evidence="2">
    <location>
        <begin position="21"/>
        <end position="42"/>
    </location>
</feature>
<evidence type="ECO:0000256" key="2">
    <source>
        <dbReference type="SAM" id="Phobius"/>
    </source>
</evidence>
<feature type="compositionally biased region" description="Low complexity" evidence="1">
    <location>
        <begin position="90"/>
        <end position="102"/>
    </location>
</feature>